<dbReference type="EMBL" id="ABCC02000039">
    <property type="protein sequence ID" value="EDP14395.1"/>
    <property type="molecule type" value="Genomic_DNA"/>
</dbReference>
<dbReference type="AlphaFoldDB" id="A8RXS7"/>
<proteinExistence type="predicted"/>
<dbReference type="Proteomes" id="UP000005396">
    <property type="component" value="Unassembled WGS sequence"/>
</dbReference>
<sequence>MPGGQKVCRKSTSLLFLRQNGFTRALHKNYRNFVEFTSAVVF</sequence>
<accession>A8RXS7</accession>
<dbReference type="PaxDb" id="411902-CLOBOL_04937"/>
<evidence type="ECO:0000313" key="1">
    <source>
        <dbReference type="EMBL" id="EDP14395.1"/>
    </source>
</evidence>
<comment type="caution">
    <text evidence="1">The sequence shown here is derived from an EMBL/GenBank/DDBJ whole genome shotgun (WGS) entry which is preliminary data.</text>
</comment>
<reference evidence="1 2" key="1">
    <citation type="submission" date="2007-08" db="EMBL/GenBank/DDBJ databases">
        <authorList>
            <person name="Fulton L."/>
            <person name="Clifton S."/>
            <person name="Fulton B."/>
            <person name="Xu J."/>
            <person name="Minx P."/>
            <person name="Pepin K.H."/>
            <person name="Johnson M."/>
            <person name="Thiruvilangam P."/>
            <person name="Bhonagiri V."/>
            <person name="Nash W.E."/>
            <person name="Mardis E.R."/>
            <person name="Wilson R.K."/>
        </authorList>
    </citation>
    <scope>NUCLEOTIDE SEQUENCE [LARGE SCALE GENOMIC DNA]</scope>
    <source>
        <strain evidence="2">ATCC BAA-613 / DSM 15670 / CCUG 46953 / JCM 12243 / WAL 16351</strain>
    </source>
</reference>
<name>A8RXS7_ENTBW</name>
<reference evidence="1 2" key="2">
    <citation type="submission" date="2007-09" db="EMBL/GenBank/DDBJ databases">
        <title>Draft genome sequence of Clostridium bolteae (ATCC BAA-613).</title>
        <authorList>
            <person name="Sudarsanam P."/>
            <person name="Ley R."/>
            <person name="Guruge J."/>
            <person name="Turnbaugh P.J."/>
            <person name="Mahowald M."/>
            <person name="Liep D."/>
            <person name="Gordon J."/>
        </authorList>
    </citation>
    <scope>NUCLEOTIDE SEQUENCE [LARGE SCALE GENOMIC DNA]</scope>
    <source>
        <strain evidence="2">ATCC BAA-613 / DSM 15670 / CCUG 46953 / JCM 12243 / WAL 16351</strain>
    </source>
</reference>
<dbReference type="HOGENOM" id="CLU_3249448_0_0_9"/>
<organism evidence="1 2">
    <name type="scientific">Enterocloster bolteae (strain ATCC BAA-613 / DSM 15670 / CCUG 46953 / JCM 12243 / WAL 16351)</name>
    <name type="common">Clostridium bolteae</name>
    <dbReference type="NCBI Taxonomy" id="411902"/>
    <lineage>
        <taxon>Bacteria</taxon>
        <taxon>Bacillati</taxon>
        <taxon>Bacillota</taxon>
        <taxon>Clostridia</taxon>
        <taxon>Lachnospirales</taxon>
        <taxon>Lachnospiraceae</taxon>
        <taxon>Enterocloster</taxon>
    </lineage>
</organism>
<evidence type="ECO:0000313" key="2">
    <source>
        <dbReference type="Proteomes" id="UP000005396"/>
    </source>
</evidence>
<gene>
    <name evidence="1" type="ORF">CLOBOL_04937</name>
</gene>
<protein>
    <submittedName>
        <fullName evidence="1">Uncharacterized protein</fullName>
    </submittedName>
</protein>